<evidence type="ECO:0000256" key="2">
    <source>
        <dbReference type="SAM" id="Phobius"/>
    </source>
</evidence>
<keyword evidence="2" id="KW-0812">Transmembrane</keyword>
<dbReference type="AlphaFoldDB" id="A0A6I3IVD0"/>
<dbReference type="InterPro" id="IPR050879">
    <property type="entry name" value="Acyltransferase_3"/>
</dbReference>
<dbReference type="GO" id="GO:0016020">
    <property type="term" value="C:membrane"/>
    <property type="evidence" value="ECO:0007669"/>
    <property type="project" value="TreeGrafter"/>
</dbReference>
<protein>
    <submittedName>
        <fullName evidence="4">Acyltransferase family protein</fullName>
    </submittedName>
</protein>
<keyword evidence="4" id="KW-0808">Transferase</keyword>
<feature type="compositionally biased region" description="Basic residues" evidence="1">
    <location>
        <begin position="428"/>
        <end position="437"/>
    </location>
</feature>
<evidence type="ECO:0000256" key="1">
    <source>
        <dbReference type="SAM" id="MobiDB-lite"/>
    </source>
</evidence>
<evidence type="ECO:0000259" key="3">
    <source>
        <dbReference type="Pfam" id="PF01757"/>
    </source>
</evidence>
<feature type="domain" description="Acyltransferase 3" evidence="3">
    <location>
        <begin position="60"/>
        <end position="416"/>
    </location>
</feature>
<gene>
    <name evidence="4" type="ORF">GGG17_02320</name>
</gene>
<feature type="transmembrane region" description="Helical" evidence="2">
    <location>
        <begin position="296"/>
        <end position="319"/>
    </location>
</feature>
<feature type="transmembrane region" description="Helical" evidence="2">
    <location>
        <begin position="65"/>
        <end position="87"/>
    </location>
</feature>
<keyword evidence="4" id="KW-0012">Acyltransferase</keyword>
<feature type="transmembrane region" description="Helical" evidence="2">
    <location>
        <begin position="221"/>
        <end position="244"/>
    </location>
</feature>
<feature type="transmembrane region" description="Helical" evidence="2">
    <location>
        <begin position="193"/>
        <end position="214"/>
    </location>
</feature>
<dbReference type="PANTHER" id="PTHR23028:SF53">
    <property type="entry name" value="ACYL_TRANSF_3 DOMAIN-CONTAINING PROTEIN"/>
    <property type="match status" value="1"/>
</dbReference>
<feature type="compositionally biased region" description="Basic residues" evidence="1">
    <location>
        <begin position="26"/>
        <end position="38"/>
    </location>
</feature>
<accession>A0A6I3IVD0</accession>
<dbReference type="GO" id="GO:0009103">
    <property type="term" value="P:lipopolysaccharide biosynthetic process"/>
    <property type="evidence" value="ECO:0007669"/>
    <property type="project" value="TreeGrafter"/>
</dbReference>
<keyword evidence="5" id="KW-1185">Reference proteome</keyword>
<feature type="transmembrane region" description="Helical" evidence="2">
    <location>
        <begin position="401"/>
        <end position="420"/>
    </location>
</feature>
<feature type="compositionally biased region" description="Low complexity" evidence="1">
    <location>
        <begin position="460"/>
        <end position="486"/>
    </location>
</feature>
<reference evidence="4 5" key="1">
    <citation type="submission" date="2019-11" db="EMBL/GenBank/DDBJ databases">
        <title>Whole genome sequencing identifies a novel species of the genus Arsenicicoccus isolated from human blood.</title>
        <authorList>
            <person name="Jeong J.H."/>
            <person name="Kweon O.J."/>
            <person name="Kim H.R."/>
            <person name="Kim T.-H."/>
            <person name="Ha S.-M."/>
            <person name="Lee M.-K."/>
        </authorList>
    </citation>
    <scope>NUCLEOTIDE SEQUENCE [LARGE SCALE GENOMIC DNA]</scope>
    <source>
        <strain evidence="4 5">MKL-02</strain>
    </source>
</reference>
<dbReference type="GO" id="GO:0016747">
    <property type="term" value="F:acyltransferase activity, transferring groups other than amino-acyl groups"/>
    <property type="evidence" value="ECO:0007669"/>
    <property type="project" value="InterPro"/>
</dbReference>
<feature type="compositionally biased region" description="Basic and acidic residues" evidence="1">
    <location>
        <begin position="448"/>
        <end position="458"/>
    </location>
</feature>
<proteinExistence type="predicted"/>
<feature type="transmembrane region" description="Helical" evidence="2">
    <location>
        <begin position="331"/>
        <end position="349"/>
    </location>
</feature>
<comment type="caution">
    <text evidence="4">The sequence shown here is derived from an EMBL/GenBank/DDBJ whole genome shotgun (WGS) entry which is preliminary data.</text>
</comment>
<feature type="transmembrane region" description="Helical" evidence="2">
    <location>
        <begin position="143"/>
        <end position="161"/>
    </location>
</feature>
<dbReference type="EMBL" id="WLVL01000007">
    <property type="protein sequence ID" value="MTB70826.1"/>
    <property type="molecule type" value="Genomic_DNA"/>
</dbReference>
<dbReference type="InterPro" id="IPR002656">
    <property type="entry name" value="Acyl_transf_3_dom"/>
</dbReference>
<keyword evidence="2" id="KW-1133">Transmembrane helix</keyword>
<feature type="transmembrane region" description="Helical" evidence="2">
    <location>
        <begin position="93"/>
        <end position="113"/>
    </location>
</feature>
<name>A0A6I3IVD0_9MICO</name>
<dbReference type="Proteomes" id="UP000431092">
    <property type="component" value="Unassembled WGS sequence"/>
</dbReference>
<feature type="transmembrane region" description="Helical" evidence="2">
    <location>
        <begin position="370"/>
        <end position="389"/>
    </location>
</feature>
<dbReference type="Pfam" id="PF01757">
    <property type="entry name" value="Acyl_transf_3"/>
    <property type="match status" value="1"/>
</dbReference>
<evidence type="ECO:0000313" key="5">
    <source>
        <dbReference type="Proteomes" id="UP000431092"/>
    </source>
</evidence>
<keyword evidence="2" id="KW-0472">Membrane</keyword>
<dbReference type="PANTHER" id="PTHR23028">
    <property type="entry name" value="ACETYLTRANSFERASE"/>
    <property type="match status" value="1"/>
</dbReference>
<sequence length="486" mass="52303">MSSAAVPGTIAAHLDVVCPLSPRTARSIRHPGRPGHASRRAELPAGYPPGVAEPRTTRFAALDGLRIVGALMVVTTHVGFSSGLAIHGPYAGLLARLDAGVPLFFVVSGFLLWRPHVRARLGSATAEQTAGAADLRTYLRHRAFRILPAAWVAVLAAYLLLQHDRIGVVHYLRVATMSQIYVPSPSVPGLTQMWSLSTEVAFYLVLPLAAWGMARLPRTTWLTWSELALVVLACLPAVSLAWIVLTHDNVSGMTNYWLPEYLGWFGGGMALAVWHEGRLAGELPRTAVDDLVASPGTLWAAAGALYLLLTTRLAGPYGLDRATLLEAGTKNLGYTVLAVLVVLPCIAAEPSSSRVVAALGSRPARLLGDLSYGVFVYHLVVLALVERAIGHKPFTGDFLVLWPLTVVGSVLVAWVSHRYLEEPIMRRARRRDPRRSRPPAVPTARVTATRDARRDQRDGSPPAAHEAAPAAHEAAPAAARSPQPQR</sequence>
<feature type="region of interest" description="Disordered" evidence="1">
    <location>
        <begin position="25"/>
        <end position="49"/>
    </location>
</feature>
<feature type="region of interest" description="Disordered" evidence="1">
    <location>
        <begin position="428"/>
        <end position="486"/>
    </location>
</feature>
<evidence type="ECO:0000313" key="4">
    <source>
        <dbReference type="EMBL" id="MTB70826.1"/>
    </source>
</evidence>
<organism evidence="4 5">
    <name type="scientific">Arsenicicoccus cauae</name>
    <dbReference type="NCBI Taxonomy" id="2663847"/>
    <lineage>
        <taxon>Bacteria</taxon>
        <taxon>Bacillati</taxon>
        <taxon>Actinomycetota</taxon>
        <taxon>Actinomycetes</taxon>
        <taxon>Micrococcales</taxon>
        <taxon>Intrasporangiaceae</taxon>
        <taxon>Arsenicicoccus</taxon>
    </lineage>
</organism>